<name>A0A510XCN6_9GAMM</name>
<keyword evidence="3" id="KW-1185">Reference proteome</keyword>
<organism evidence="2 3">
    <name type="scientific">Bisbaumannia pacifica</name>
    <dbReference type="NCBI Taxonomy" id="77098"/>
    <lineage>
        <taxon>Bacteria</taxon>
        <taxon>Pseudomonadati</taxon>
        <taxon>Pseudomonadota</taxon>
        <taxon>Gammaproteobacteria</taxon>
        <taxon>Oceanospirillales</taxon>
        <taxon>Halomonadaceae</taxon>
        <taxon>Bisbaumannia</taxon>
    </lineage>
</organism>
<dbReference type="Proteomes" id="UP000321275">
    <property type="component" value="Unassembled WGS sequence"/>
</dbReference>
<proteinExistence type="predicted"/>
<feature type="signal peptide" evidence="1">
    <location>
        <begin position="1"/>
        <end position="20"/>
    </location>
</feature>
<gene>
    <name evidence="2" type="ORF">HPA02_34850</name>
</gene>
<accession>A0A510XCN6</accession>
<sequence length="95" mass="9838">MMDRLLAMLAALLLSFGAIAAEPAAETTDPSPPAVYFADLEASVACDPVTLDAMPDEVILAQGCCRVCRTGKACGNSCINRSYTCHQPPGCACNG</sequence>
<evidence type="ECO:0000313" key="2">
    <source>
        <dbReference type="EMBL" id="GEK49202.1"/>
    </source>
</evidence>
<dbReference type="AlphaFoldDB" id="A0A510XCN6"/>
<evidence type="ECO:0000313" key="3">
    <source>
        <dbReference type="Proteomes" id="UP000321275"/>
    </source>
</evidence>
<comment type="caution">
    <text evidence="2">The sequence shown here is derived from an EMBL/GenBank/DDBJ whole genome shotgun (WGS) entry which is preliminary data.</text>
</comment>
<evidence type="ECO:0000256" key="1">
    <source>
        <dbReference type="SAM" id="SignalP"/>
    </source>
</evidence>
<keyword evidence="1" id="KW-0732">Signal</keyword>
<dbReference type="EMBL" id="BJUK01000079">
    <property type="protein sequence ID" value="GEK49202.1"/>
    <property type="molecule type" value="Genomic_DNA"/>
</dbReference>
<reference evidence="2 3" key="1">
    <citation type="submission" date="2019-07" db="EMBL/GenBank/DDBJ databases">
        <title>Whole genome shotgun sequence of Halomonas pacifica NBRC 102220.</title>
        <authorList>
            <person name="Hosoyama A."/>
            <person name="Uohara A."/>
            <person name="Ohji S."/>
            <person name="Ichikawa N."/>
        </authorList>
    </citation>
    <scope>NUCLEOTIDE SEQUENCE [LARGE SCALE GENOMIC DNA]</scope>
    <source>
        <strain evidence="2 3">NBRC 102220</strain>
    </source>
</reference>
<feature type="chain" id="PRO_5021726176" evidence="1">
    <location>
        <begin position="21"/>
        <end position="95"/>
    </location>
</feature>
<protein>
    <submittedName>
        <fullName evidence="2">Uncharacterized protein</fullName>
    </submittedName>
</protein>